<evidence type="ECO:0000313" key="2">
    <source>
        <dbReference type="Proteomes" id="UP000037395"/>
    </source>
</evidence>
<dbReference type="Gene3D" id="1.10.10.10">
    <property type="entry name" value="Winged helix-like DNA-binding domain superfamily/Winged helix DNA-binding domain"/>
    <property type="match status" value="2"/>
</dbReference>
<dbReference type="InterPro" id="IPR000792">
    <property type="entry name" value="Tscrpt_reg_LuxR_C"/>
</dbReference>
<dbReference type="AlphaFoldDB" id="A0A1E7N3H3"/>
<dbReference type="InterPro" id="IPR036388">
    <property type="entry name" value="WH-like_DNA-bd_sf"/>
</dbReference>
<dbReference type="EMBL" id="JPRF03000037">
    <property type="protein sequence ID" value="OEV35248.1"/>
    <property type="molecule type" value="Genomic_DNA"/>
</dbReference>
<comment type="caution">
    <text evidence="1">The sequence shown here is derived from an EMBL/GenBank/DDBJ whole genome shotgun (WGS) entry which is preliminary data.</text>
</comment>
<organism evidence="1 2">
    <name type="scientific">Kitasatospora aureofaciens</name>
    <name type="common">Streptomyces aureofaciens</name>
    <dbReference type="NCBI Taxonomy" id="1894"/>
    <lineage>
        <taxon>Bacteria</taxon>
        <taxon>Bacillati</taxon>
        <taxon>Actinomycetota</taxon>
        <taxon>Actinomycetes</taxon>
        <taxon>Kitasatosporales</taxon>
        <taxon>Streptomycetaceae</taxon>
        <taxon>Kitasatospora</taxon>
    </lineage>
</organism>
<accession>A0A1E7N3H3</accession>
<dbReference type="OrthoDB" id="3863875at2"/>
<name>A0A1E7N3H3_KITAU</name>
<dbReference type="GO" id="GO:0003677">
    <property type="term" value="F:DNA binding"/>
    <property type="evidence" value="ECO:0007669"/>
    <property type="project" value="InterPro"/>
</dbReference>
<proteinExistence type="predicted"/>
<dbReference type="PANTHER" id="PTHR34293:SF1">
    <property type="entry name" value="HTH-TYPE TRANSCRIPTIONAL REGULATOR TRMBL2"/>
    <property type="match status" value="1"/>
</dbReference>
<sequence>MLSVLGLDPDAEAVYRTVLARPELGIAGVAQDLNWPEQRVRDALDGLARLTLIRHSELEPGHLLLVNPEVSLAMLIGRQEAELAERQRQIAQSRLEAAKLVAQYAENRKGERGLGVEQLEGVDQIRLRLEELAHSCTSEIMGFATGGGQSQAARKASQAADQAVFDRGVQMRSIYLESAANDGGTIAHLDWLTERGARVRVAPSLPMRLVIFDREVAVVPTDPDDTSVGALVLSGPGLVSALCALFEYVWENAAPYGKTPARGAEGLNPQTMAVLSLLAQGHTDEVVARRLGVSVRTSRRITAELMAWLGGRSRFQAGVIAGERGLLQGGASAREGQGRSGS</sequence>
<dbReference type="SMART" id="SM00421">
    <property type="entry name" value="HTH_LUXR"/>
    <property type="match status" value="1"/>
</dbReference>
<dbReference type="InterPro" id="IPR051797">
    <property type="entry name" value="TrmB-like"/>
</dbReference>
<dbReference type="PANTHER" id="PTHR34293">
    <property type="entry name" value="HTH-TYPE TRANSCRIPTIONAL REGULATOR TRMBL2"/>
    <property type="match status" value="1"/>
</dbReference>
<dbReference type="KEGG" id="kau:B6264_10630"/>
<protein>
    <submittedName>
        <fullName evidence="1">Erythropoiesis-stimulating protein</fullName>
    </submittedName>
</protein>
<dbReference type="Proteomes" id="UP000037395">
    <property type="component" value="Unassembled WGS sequence"/>
</dbReference>
<evidence type="ECO:0000313" key="1">
    <source>
        <dbReference type="EMBL" id="OEV35248.1"/>
    </source>
</evidence>
<gene>
    <name evidence="1" type="ORF">HS99_0033595</name>
</gene>
<dbReference type="GO" id="GO:0006355">
    <property type="term" value="P:regulation of DNA-templated transcription"/>
    <property type="evidence" value="ECO:0007669"/>
    <property type="project" value="InterPro"/>
</dbReference>
<reference evidence="1" key="1">
    <citation type="submission" date="2016-08" db="EMBL/GenBank/DDBJ databases">
        <title>Sequencing, Assembly and Comparative Genomics of S. aureofaciens ATCC 10762.</title>
        <authorList>
            <person name="Gradnigo J.S."/>
            <person name="Johnson N."/>
            <person name="Somerville G.A."/>
        </authorList>
    </citation>
    <scope>NUCLEOTIDE SEQUENCE [LARGE SCALE GENOMIC DNA]</scope>
    <source>
        <strain evidence="1">ATCC 10762</strain>
    </source>
</reference>
<dbReference type="SUPFAM" id="SSF46894">
    <property type="entry name" value="C-terminal effector domain of the bipartite response regulators"/>
    <property type="match status" value="1"/>
</dbReference>
<dbReference type="RefSeq" id="WP_030289521.1">
    <property type="nucleotide sequence ID" value="NZ_JBEZYM010000015.1"/>
</dbReference>
<keyword evidence="2" id="KW-1185">Reference proteome</keyword>
<dbReference type="InterPro" id="IPR016032">
    <property type="entry name" value="Sig_transdc_resp-reg_C-effctor"/>
</dbReference>